<sequence>MAGIKVEMSGGEATSLIEAATDAQSTTQPHDAQADLEALQELAAACTERFSPLVGLEPLGPRPWAGQLLHMPQGLVMDVTGIGPLFDGEESLCRQIDEFFQSRNLQVRIALASTLAAAWGLARSPASRRKTVKTTQRYCITKPETEFHHLVSMPTRVMRLEPACVETLARLGIEQFGQLLRLPREGLATRLGADLMLRIDQLLGRADEPLPVYHHRPEDHVSIDLEHPTRDTEILIYSSEQLMQRLVKGLRRRGHGALRIACRFELLQHEAVEMRLSLFAPTADDQHLNRLLANHFGRQRLPADVHRVAVSATLTAPLQQRQPDLIGDASTHANSAPALANLIDNLAGRLGRQSVLGVRATRNPEPESAYRTQPLTGQPVGEIARMRRGGSRSAVRKSSRSTKPRGFFNEQSDSESFVPSPHDPLRRPIQLLKEPIELTVLKIERGTPPMLFGYRDRQLQTHRFWGPERIETAWWSGSMIRRDYFRIETNQGDWLWVYRKLTTSQWYLHGLFG</sequence>
<dbReference type="PANTHER" id="PTHR35369">
    <property type="entry name" value="BLR3025 PROTEIN-RELATED"/>
    <property type="match status" value="1"/>
</dbReference>
<dbReference type="AlphaFoldDB" id="A0A517LTE8"/>
<dbReference type="EMBL" id="CP036261">
    <property type="protein sequence ID" value="QDS85869.1"/>
    <property type="molecule type" value="Genomic_DNA"/>
</dbReference>
<dbReference type="KEGG" id="ruv:EC9_00250"/>
<evidence type="ECO:0000313" key="4">
    <source>
        <dbReference type="Proteomes" id="UP000319557"/>
    </source>
</evidence>
<dbReference type="SUPFAM" id="SSF56672">
    <property type="entry name" value="DNA/RNA polymerases"/>
    <property type="match status" value="1"/>
</dbReference>
<protein>
    <recommendedName>
        <fullName evidence="5">DNA polymerase IV</fullName>
    </recommendedName>
</protein>
<evidence type="ECO:0000256" key="1">
    <source>
        <dbReference type="ARBA" id="ARBA00022763"/>
    </source>
</evidence>
<gene>
    <name evidence="3" type="ORF">EC9_00250</name>
</gene>
<evidence type="ECO:0008006" key="5">
    <source>
        <dbReference type="Google" id="ProtNLM"/>
    </source>
</evidence>
<accession>A0A517LTE8</accession>
<name>A0A517LTE8_9BACT</name>
<dbReference type="GO" id="GO:0006281">
    <property type="term" value="P:DNA repair"/>
    <property type="evidence" value="ECO:0007669"/>
    <property type="project" value="TreeGrafter"/>
</dbReference>
<dbReference type="CDD" id="cd03468">
    <property type="entry name" value="PolY_like"/>
    <property type="match status" value="1"/>
</dbReference>
<dbReference type="Proteomes" id="UP000319557">
    <property type="component" value="Chromosome"/>
</dbReference>
<keyword evidence="4" id="KW-1185">Reference proteome</keyword>
<feature type="compositionally biased region" description="Basic residues" evidence="2">
    <location>
        <begin position="387"/>
        <end position="403"/>
    </location>
</feature>
<dbReference type="PANTHER" id="PTHR35369:SF2">
    <property type="entry name" value="BLR3025 PROTEIN"/>
    <property type="match status" value="1"/>
</dbReference>
<dbReference type="InterPro" id="IPR050356">
    <property type="entry name" value="SulA_CellDiv_inhibitor"/>
</dbReference>
<organism evidence="3 4">
    <name type="scientific">Rosistilla ulvae</name>
    <dbReference type="NCBI Taxonomy" id="1930277"/>
    <lineage>
        <taxon>Bacteria</taxon>
        <taxon>Pseudomonadati</taxon>
        <taxon>Planctomycetota</taxon>
        <taxon>Planctomycetia</taxon>
        <taxon>Pirellulales</taxon>
        <taxon>Pirellulaceae</taxon>
        <taxon>Rosistilla</taxon>
    </lineage>
</organism>
<keyword evidence="1" id="KW-0227">DNA damage</keyword>
<dbReference type="InterPro" id="IPR043502">
    <property type="entry name" value="DNA/RNA_pol_sf"/>
</dbReference>
<reference evidence="3 4" key="1">
    <citation type="submission" date="2019-02" db="EMBL/GenBank/DDBJ databases">
        <title>Deep-cultivation of Planctomycetes and their phenomic and genomic characterization uncovers novel biology.</title>
        <authorList>
            <person name="Wiegand S."/>
            <person name="Jogler M."/>
            <person name="Boedeker C."/>
            <person name="Pinto D."/>
            <person name="Vollmers J."/>
            <person name="Rivas-Marin E."/>
            <person name="Kohn T."/>
            <person name="Peeters S.H."/>
            <person name="Heuer A."/>
            <person name="Rast P."/>
            <person name="Oberbeckmann S."/>
            <person name="Bunk B."/>
            <person name="Jeske O."/>
            <person name="Meyerdierks A."/>
            <person name="Storesund J.E."/>
            <person name="Kallscheuer N."/>
            <person name="Luecker S."/>
            <person name="Lage O.M."/>
            <person name="Pohl T."/>
            <person name="Merkel B.J."/>
            <person name="Hornburger P."/>
            <person name="Mueller R.-W."/>
            <person name="Bruemmer F."/>
            <person name="Labrenz M."/>
            <person name="Spormann A.M."/>
            <person name="Op den Camp H."/>
            <person name="Overmann J."/>
            <person name="Amann R."/>
            <person name="Jetten M.S.M."/>
            <person name="Mascher T."/>
            <person name="Medema M.H."/>
            <person name="Devos D.P."/>
            <person name="Kaster A.-K."/>
            <person name="Ovreas L."/>
            <person name="Rohde M."/>
            <person name="Galperin M.Y."/>
            <person name="Jogler C."/>
        </authorList>
    </citation>
    <scope>NUCLEOTIDE SEQUENCE [LARGE SCALE GENOMIC DNA]</scope>
    <source>
        <strain evidence="3 4">EC9</strain>
    </source>
</reference>
<feature type="region of interest" description="Disordered" evidence="2">
    <location>
        <begin position="387"/>
        <end position="422"/>
    </location>
</feature>
<evidence type="ECO:0000313" key="3">
    <source>
        <dbReference type="EMBL" id="QDS85869.1"/>
    </source>
</evidence>
<proteinExistence type="predicted"/>
<evidence type="ECO:0000256" key="2">
    <source>
        <dbReference type="SAM" id="MobiDB-lite"/>
    </source>
</evidence>